<name>A0AA35V0P9_LACSI</name>
<keyword evidence="3" id="KW-1185">Reference proteome</keyword>
<protein>
    <submittedName>
        <fullName evidence="2">Uncharacterized protein</fullName>
    </submittedName>
</protein>
<evidence type="ECO:0000313" key="2">
    <source>
        <dbReference type="EMBL" id="CAI9268646.1"/>
    </source>
</evidence>
<keyword evidence="1" id="KW-0812">Transmembrane</keyword>
<gene>
    <name evidence="2" type="ORF">LSALG_LOCUS9058</name>
</gene>
<proteinExistence type="predicted"/>
<dbReference type="AlphaFoldDB" id="A0AA35V0P9"/>
<feature type="transmembrane region" description="Helical" evidence="1">
    <location>
        <begin position="75"/>
        <end position="101"/>
    </location>
</feature>
<reference evidence="2" key="1">
    <citation type="submission" date="2023-04" db="EMBL/GenBank/DDBJ databases">
        <authorList>
            <person name="Vijverberg K."/>
            <person name="Xiong W."/>
            <person name="Schranz E."/>
        </authorList>
    </citation>
    <scope>NUCLEOTIDE SEQUENCE</scope>
</reference>
<evidence type="ECO:0000313" key="3">
    <source>
        <dbReference type="Proteomes" id="UP001177003"/>
    </source>
</evidence>
<accession>A0AA35V0P9</accession>
<dbReference type="EMBL" id="OX465077">
    <property type="protein sequence ID" value="CAI9268646.1"/>
    <property type="molecule type" value="Genomic_DNA"/>
</dbReference>
<organism evidence="2 3">
    <name type="scientific">Lactuca saligna</name>
    <name type="common">Willowleaf lettuce</name>
    <dbReference type="NCBI Taxonomy" id="75948"/>
    <lineage>
        <taxon>Eukaryota</taxon>
        <taxon>Viridiplantae</taxon>
        <taxon>Streptophyta</taxon>
        <taxon>Embryophyta</taxon>
        <taxon>Tracheophyta</taxon>
        <taxon>Spermatophyta</taxon>
        <taxon>Magnoliopsida</taxon>
        <taxon>eudicotyledons</taxon>
        <taxon>Gunneridae</taxon>
        <taxon>Pentapetalae</taxon>
        <taxon>asterids</taxon>
        <taxon>campanulids</taxon>
        <taxon>Asterales</taxon>
        <taxon>Asteraceae</taxon>
        <taxon>Cichorioideae</taxon>
        <taxon>Cichorieae</taxon>
        <taxon>Lactucinae</taxon>
        <taxon>Lactuca</taxon>
    </lineage>
</organism>
<dbReference type="Proteomes" id="UP001177003">
    <property type="component" value="Chromosome 1"/>
</dbReference>
<sequence length="128" mass="14317">MTQVMHASVRSFIETNFASLIYLDELDLEGLRQLCRDLEVEDNPPEGDLSKLDLPPLLSLALGSCMVKSILFQRLVSYIVAFQLHIPSVAIFGVSLVFGLAEFNGLVFPTENVPVWTLLFLLDDFTKV</sequence>
<evidence type="ECO:0000256" key="1">
    <source>
        <dbReference type="SAM" id="Phobius"/>
    </source>
</evidence>
<keyword evidence="1" id="KW-1133">Transmembrane helix</keyword>
<keyword evidence="1" id="KW-0472">Membrane</keyword>